<dbReference type="InterPro" id="IPR011991">
    <property type="entry name" value="ArsR-like_HTH"/>
</dbReference>
<proteinExistence type="predicted"/>
<dbReference type="AlphaFoldDB" id="A0A7W7HUV6"/>
<dbReference type="GO" id="GO:0003700">
    <property type="term" value="F:DNA-binding transcription factor activity"/>
    <property type="evidence" value="ECO:0007669"/>
    <property type="project" value="InterPro"/>
</dbReference>
<organism evidence="2 3">
    <name type="scientific">Actinoplanes digitatis</name>
    <dbReference type="NCBI Taxonomy" id="1868"/>
    <lineage>
        <taxon>Bacteria</taxon>
        <taxon>Bacillati</taxon>
        <taxon>Actinomycetota</taxon>
        <taxon>Actinomycetes</taxon>
        <taxon>Micromonosporales</taxon>
        <taxon>Micromonosporaceae</taxon>
        <taxon>Actinoplanes</taxon>
    </lineage>
</organism>
<evidence type="ECO:0000313" key="3">
    <source>
        <dbReference type="Proteomes" id="UP000578112"/>
    </source>
</evidence>
<comment type="caution">
    <text evidence="2">The sequence shown here is derived from an EMBL/GenBank/DDBJ whole genome shotgun (WGS) entry which is preliminary data.</text>
</comment>
<dbReference type="GO" id="GO:0003677">
    <property type="term" value="F:DNA binding"/>
    <property type="evidence" value="ECO:0007669"/>
    <property type="project" value="UniProtKB-KW"/>
</dbReference>
<accession>A0A7W7HUV6</accession>
<protein>
    <submittedName>
        <fullName evidence="2">DNA-binding transcriptional ArsR family regulator</fullName>
    </submittedName>
</protein>
<feature type="domain" description="HTH arsR-type" evidence="1">
    <location>
        <begin position="11"/>
        <end position="99"/>
    </location>
</feature>
<keyword evidence="3" id="KW-1185">Reference proteome</keyword>
<dbReference type="Proteomes" id="UP000578112">
    <property type="component" value="Unassembled WGS sequence"/>
</dbReference>
<evidence type="ECO:0000259" key="1">
    <source>
        <dbReference type="SMART" id="SM00418"/>
    </source>
</evidence>
<name>A0A7W7HUV6_9ACTN</name>
<dbReference type="InterPro" id="IPR036388">
    <property type="entry name" value="WH-like_DNA-bd_sf"/>
</dbReference>
<dbReference type="Gene3D" id="1.10.10.10">
    <property type="entry name" value="Winged helix-like DNA-binding domain superfamily/Winged helix DNA-binding domain"/>
    <property type="match status" value="1"/>
</dbReference>
<dbReference type="EMBL" id="JACHNH010000001">
    <property type="protein sequence ID" value="MBB4761248.1"/>
    <property type="molecule type" value="Genomic_DNA"/>
</dbReference>
<dbReference type="CDD" id="cd00090">
    <property type="entry name" value="HTH_ARSR"/>
    <property type="match status" value="1"/>
</dbReference>
<sequence>MEPTQVRLDNKQIQVLAHPLRARLLSQLRLDGAATATKLAADLDTNTGATSYHLRRLAEAGLVIEEPGAGRGRERWWRSAHDISSWQRDSFAGDPDALAASDWLDGFHLRHLVDRVERWQGVRADESPRWRTAAGFSDYLLNLGTEQLTALTAELDTVIERYRALGGTDPAPDARQVLLYVYTVPRVE</sequence>
<dbReference type="InterPro" id="IPR001845">
    <property type="entry name" value="HTH_ArsR_DNA-bd_dom"/>
</dbReference>
<dbReference type="Pfam" id="PF12840">
    <property type="entry name" value="HTH_20"/>
    <property type="match status" value="1"/>
</dbReference>
<evidence type="ECO:0000313" key="2">
    <source>
        <dbReference type="EMBL" id="MBB4761248.1"/>
    </source>
</evidence>
<gene>
    <name evidence="2" type="ORF">BJ971_001804</name>
</gene>
<dbReference type="RefSeq" id="WP_184991538.1">
    <property type="nucleotide sequence ID" value="NZ_BOMK01000015.1"/>
</dbReference>
<keyword evidence="2" id="KW-0238">DNA-binding</keyword>
<dbReference type="SMART" id="SM00418">
    <property type="entry name" value="HTH_ARSR"/>
    <property type="match status" value="1"/>
</dbReference>
<dbReference type="InterPro" id="IPR036390">
    <property type="entry name" value="WH_DNA-bd_sf"/>
</dbReference>
<reference evidence="2 3" key="1">
    <citation type="submission" date="2020-08" db="EMBL/GenBank/DDBJ databases">
        <title>Sequencing the genomes of 1000 actinobacteria strains.</title>
        <authorList>
            <person name="Klenk H.-P."/>
        </authorList>
    </citation>
    <scope>NUCLEOTIDE SEQUENCE [LARGE SCALE GENOMIC DNA]</scope>
    <source>
        <strain evidence="2 3">DSM 43149</strain>
    </source>
</reference>
<dbReference type="SUPFAM" id="SSF46785">
    <property type="entry name" value="Winged helix' DNA-binding domain"/>
    <property type="match status" value="1"/>
</dbReference>